<dbReference type="VEuPathDB" id="AmoebaDB:NF0055630"/>
<dbReference type="PANTHER" id="PTHR11781">
    <property type="entry name" value="IODOTHYRONINE DEIODINASE"/>
    <property type="match status" value="1"/>
</dbReference>
<evidence type="ECO:0000313" key="2">
    <source>
        <dbReference type="Proteomes" id="UP000444721"/>
    </source>
</evidence>
<keyword evidence="2" id="KW-1185">Reference proteome</keyword>
<evidence type="ECO:0008006" key="3">
    <source>
        <dbReference type="Google" id="ProtNLM"/>
    </source>
</evidence>
<dbReference type="EMBL" id="VFQX01000060">
    <property type="protein sequence ID" value="KAF0973428.1"/>
    <property type="molecule type" value="Genomic_DNA"/>
</dbReference>
<gene>
    <name evidence="1" type="ORF">FDP41_008132</name>
</gene>
<dbReference type="RefSeq" id="XP_044558141.1">
    <property type="nucleotide sequence ID" value="XM_044711953.1"/>
</dbReference>
<dbReference type="Proteomes" id="UP000444721">
    <property type="component" value="Unassembled WGS sequence"/>
</dbReference>
<dbReference type="VEuPathDB" id="AmoebaDB:FDP41_008132"/>
<sequence>MVKTFKSRVFFLTVYIKEAHACDEWKLGDNICIQQHKSIEERLDATKLMMKGLNYHIPTVVDGIENSFEKMFAVWPERYILLENNDAKLLHVSNPEAYGHNPQTFCRVLMDCELTKVAPNTME</sequence>
<dbReference type="PANTHER" id="PTHR11781:SF22">
    <property type="entry name" value="TYPE I IODOTHYRONINE DEIODINASE"/>
    <property type="match status" value="1"/>
</dbReference>
<dbReference type="GO" id="GO:0004800">
    <property type="term" value="F:thyroxine 5'-deiodinase activity"/>
    <property type="evidence" value="ECO:0007669"/>
    <property type="project" value="InterPro"/>
</dbReference>
<dbReference type="InterPro" id="IPR000643">
    <property type="entry name" value="Iodothyronine_deiodinase"/>
</dbReference>
<dbReference type="OrthoDB" id="428577at2759"/>
<name>A0A6A5BHB7_NAEFO</name>
<dbReference type="GeneID" id="68115350"/>
<evidence type="ECO:0000313" key="1">
    <source>
        <dbReference type="EMBL" id="KAF0973428.1"/>
    </source>
</evidence>
<proteinExistence type="predicted"/>
<dbReference type="AlphaFoldDB" id="A0A6A5BHB7"/>
<dbReference type="VEuPathDB" id="AmoebaDB:NfTy_091900"/>
<accession>A0A6A5BHB7</accession>
<reference evidence="1 2" key="1">
    <citation type="journal article" date="2019" name="Sci. Rep.">
        <title>Nanopore sequencing improves the draft genome of the human pathogenic amoeba Naegleria fowleri.</title>
        <authorList>
            <person name="Liechti N."/>
            <person name="Schurch N."/>
            <person name="Bruggmann R."/>
            <person name="Wittwer M."/>
        </authorList>
    </citation>
    <scope>NUCLEOTIDE SEQUENCE [LARGE SCALE GENOMIC DNA]</scope>
    <source>
        <strain evidence="1 2">ATCC 30894</strain>
    </source>
</reference>
<dbReference type="Gene3D" id="3.40.30.10">
    <property type="entry name" value="Glutaredoxin"/>
    <property type="match status" value="1"/>
</dbReference>
<dbReference type="Pfam" id="PF00837">
    <property type="entry name" value="T4_deiodinase"/>
    <property type="match status" value="1"/>
</dbReference>
<comment type="caution">
    <text evidence="1">The sequence shown here is derived from an EMBL/GenBank/DDBJ whole genome shotgun (WGS) entry which is preliminary data.</text>
</comment>
<protein>
    <recommendedName>
        <fullName evidence="3">Iodothyronine deiodinase</fullName>
    </recommendedName>
</protein>
<organism evidence="1 2">
    <name type="scientific">Naegleria fowleri</name>
    <name type="common">Brain eating amoeba</name>
    <dbReference type="NCBI Taxonomy" id="5763"/>
    <lineage>
        <taxon>Eukaryota</taxon>
        <taxon>Discoba</taxon>
        <taxon>Heterolobosea</taxon>
        <taxon>Tetramitia</taxon>
        <taxon>Eutetramitia</taxon>
        <taxon>Vahlkampfiidae</taxon>
        <taxon>Naegleria</taxon>
    </lineage>
</organism>